<sequence>MEQGAVPAAEAVAREYVLLGLRCGRVLPGLVDAYTGPAAVRRRVADEPPPHAGELAKRAALLRAELPGSGLVPARREFLDRQLAALECAMARADGRPVGYAEELRAYFDLPASSVRPGDQERYLAAHAELAEVLPAGGPLAARMAVQRKREEMPSSLVGPAMQALSAELRALTSARLGLPPGEAVFYELAIDRPWSGFNHYAGGFRSRVALDAEQARRAPALARLVAHEAYPGHHTERCRREAVLVASQGQQEHTLFLLNTPQCLISEGLAELALPALVGAEWGSWVEGVLAGLGFRLDGELAQRVAGAVDALAPVRLDAALMLHRGRADADAVVNYLRRWLLVPEPRARRMLRFIGHPLWRAYTATYVAGPPLLRAWLDARPAGQPSTDRFRRLLDEPLTPSLLRAELSTA</sequence>
<comment type="caution">
    <text evidence="1">The sequence shown here is derived from an EMBL/GenBank/DDBJ whole genome shotgun (WGS) entry which is preliminary data.</text>
</comment>
<dbReference type="EMBL" id="BAABJP010000007">
    <property type="protein sequence ID" value="GAA5151886.1"/>
    <property type="molecule type" value="Genomic_DNA"/>
</dbReference>
<reference evidence="2" key="1">
    <citation type="journal article" date="2019" name="Int. J. Syst. Evol. Microbiol.">
        <title>The Global Catalogue of Microorganisms (GCM) 10K type strain sequencing project: providing services to taxonomists for standard genome sequencing and annotation.</title>
        <authorList>
            <consortium name="The Broad Institute Genomics Platform"/>
            <consortium name="The Broad Institute Genome Sequencing Center for Infectious Disease"/>
            <person name="Wu L."/>
            <person name="Ma J."/>
        </authorList>
    </citation>
    <scope>NUCLEOTIDE SEQUENCE [LARGE SCALE GENOMIC DNA]</scope>
    <source>
        <strain evidence="2">JCM 18303</strain>
    </source>
</reference>
<dbReference type="RefSeq" id="WP_185066581.1">
    <property type="nucleotide sequence ID" value="NZ_BAABJP010000007.1"/>
</dbReference>
<accession>A0ABP9PWH3</accession>
<evidence type="ECO:0000313" key="2">
    <source>
        <dbReference type="Proteomes" id="UP001428817"/>
    </source>
</evidence>
<dbReference type="Proteomes" id="UP001428817">
    <property type="component" value="Unassembled WGS sequence"/>
</dbReference>
<evidence type="ECO:0008006" key="3">
    <source>
        <dbReference type="Google" id="ProtNLM"/>
    </source>
</evidence>
<gene>
    <name evidence="1" type="ORF">GCM10023321_19710</name>
</gene>
<organism evidence="1 2">
    <name type="scientific">Pseudonocardia eucalypti</name>
    <dbReference type="NCBI Taxonomy" id="648755"/>
    <lineage>
        <taxon>Bacteria</taxon>
        <taxon>Bacillati</taxon>
        <taxon>Actinomycetota</taxon>
        <taxon>Actinomycetes</taxon>
        <taxon>Pseudonocardiales</taxon>
        <taxon>Pseudonocardiaceae</taxon>
        <taxon>Pseudonocardia</taxon>
    </lineage>
</organism>
<name>A0ABP9PWH3_9PSEU</name>
<keyword evidence="2" id="KW-1185">Reference proteome</keyword>
<protein>
    <recommendedName>
        <fullName evidence="3">DUF885 domain-containing protein</fullName>
    </recommendedName>
</protein>
<proteinExistence type="predicted"/>
<evidence type="ECO:0000313" key="1">
    <source>
        <dbReference type="EMBL" id="GAA5151886.1"/>
    </source>
</evidence>